<name>A0AAX6MQ29_9PEZI</name>
<sequence length="237" mass="26488">MSRGISIHSVDSDVPDITNEIGRLACRLLGHDAKLEEHSSAVRDTIHLITGQMTHLLRLLESEIAFPNLKDVHSSSKPTIRHRNHVCLGRPMAKGWIKKLNRAWSSNAEMHSHLSRFKEIYPGGDPKDSHRLAQIGDIVDRGVFSVLQDIRELVDDRPDPLDEEYVHVNDFEPVNPFLTDDEADSSDEKSESSECKKGSSSNETTDGGASLDDAVDQLHISRLRITDSDSDSDSDWD</sequence>
<feature type="region of interest" description="Disordered" evidence="1">
    <location>
        <begin position="172"/>
        <end position="213"/>
    </location>
</feature>
<evidence type="ECO:0000313" key="2">
    <source>
        <dbReference type="EMBL" id="KAK6954770.1"/>
    </source>
</evidence>
<proteinExistence type="predicted"/>
<protein>
    <submittedName>
        <fullName evidence="2">Uncharacterized protein</fullName>
    </submittedName>
</protein>
<gene>
    <name evidence="2" type="ORF">Daesc_004739</name>
</gene>
<dbReference type="Proteomes" id="UP001369815">
    <property type="component" value="Unassembled WGS sequence"/>
</dbReference>
<reference evidence="2 3" key="1">
    <citation type="journal article" date="2024" name="Front Chem Biol">
        <title>Unveiling the potential of Daldinia eschscholtzii MFLUCC 19-0629 through bioactivity and bioinformatics studies for enhanced sustainable agriculture production.</title>
        <authorList>
            <person name="Brooks S."/>
            <person name="Weaver J.A."/>
            <person name="Klomchit A."/>
            <person name="Alharthi S.A."/>
            <person name="Onlamun T."/>
            <person name="Nurani R."/>
            <person name="Vong T.K."/>
            <person name="Alberti F."/>
            <person name="Greco C."/>
        </authorList>
    </citation>
    <scope>NUCLEOTIDE SEQUENCE [LARGE SCALE GENOMIC DNA]</scope>
    <source>
        <strain evidence="2">MFLUCC 19-0629</strain>
    </source>
</reference>
<dbReference type="EMBL" id="JBANMG010000004">
    <property type="protein sequence ID" value="KAK6954770.1"/>
    <property type="molecule type" value="Genomic_DNA"/>
</dbReference>
<keyword evidence="3" id="KW-1185">Reference proteome</keyword>
<comment type="caution">
    <text evidence="2">The sequence shown here is derived from an EMBL/GenBank/DDBJ whole genome shotgun (WGS) entry which is preliminary data.</text>
</comment>
<evidence type="ECO:0000256" key="1">
    <source>
        <dbReference type="SAM" id="MobiDB-lite"/>
    </source>
</evidence>
<evidence type="ECO:0000313" key="3">
    <source>
        <dbReference type="Proteomes" id="UP001369815"/>
    </source>
</evidence>
<dbReference type="AlphaFoldDB" id="A0AAX6MQ29"/>
<feature type="compositionally biased region" description="Basic and acidic residues" evidence="1">
    <location>
        <begin position="186"/>
        <end position="197"/>
    </location>
</feature>
<organism evidence="2 3">
    <name type="scientific">Daldinia eschscholtzii</name>
    <dbReference type="NCBI Taxonomy" id="292717"/>
    <lineage>
        <taxon>Eukaryota</taxon>
        <taxon>Fungi</taxon>
        <taxon>Dikarya</taxon>
        <taxon>Ascomycota</taxon>
        <taxon>Pezizomycotina</taxon>
        <taxon>Sordariomycetes</taxon>
        <taxon>Xylariomycetidae</taxon>
        <taxon>Xylariales</taxon>
        <taxon>Hypoxylaceae</taxon>
        <taxon>Daldinia</taxon>
    </lineage>
</organism>
<accession>A0AAX6MQ29</accession>